<reference evidence="1 2" key="1">
    <citation type="journal article" date="2019" name="Int. J. Syst. Evol. Microbiol.">
        <title>The Global Catalogue of Microorganisms (GCM) 10K type strain sequencing project: providing services to taxonomists for standard genome sequencing and annotation.</title>
        <authorList>
            <consortium name="The Broad Institute Genomics Platform"/>
            <consortium name="The Broad Institute Genome Sequencing Center for Infectious Disease"/>
            <person name="Wu L."/>
            <person name="Ma J."/>
        </authorList>
    </citation>
    <scope>NUCLEOTIDE SEQUENCE [LARGE SCALE GENOMIC DNA]</scope>
    <source>
        <strain evidence="1 2">XZYJ18</strain>
    </source>
</reference>
<proteinExistence type="predicted"/>
<name>A0ABD5Q4I8_9EURY</name>
<evidence type="ECO:0000313" key="2">
    <source>
        <dbReference type="Proteomes" id="UP001595945"/>
    </source>
</evidence>
<dbReference type="RefSeq" id="WP_254269445.1">
    <property type="nucleotide sequence ID" value="NZ_CP100400.1"/>
</dbReference>
<dbReference type="Proteomes" id="UP001595945">
    <property type="component" value="Unassembled WGS sequence"/>
</dbReference>
<dbReference type="GeneID" id="73044460"/>
<protein>
    <recommendedName>
        <fullName evidence="3">SpoIIAA-like</fullName>
    </recommendedName>
</protein>
<keyword evidence="2" id="KW-1185">Reference proteome</keyword>
<gene>
    <name evidence="1" type="ORF">ACFO9K_11275</name>
</gene>
<evidence type="ECO:0008006" key="3">
    <source>
        <dbReference type="Google" id="ProtNLM"/>
    </source>
</evidence>
<dbReference type="EMBL" id="JBHSHT010000001">
    <property type="protein sequence ID" value="MFC4824839.1"/>
    <property type="molecule type" value="Genomic_DNA"/>
</dbReference>
<evidence type="ECO:0000313" key="1">
    <source>
        <dbReference type="EMBL" id="MFC4824839.1"/>
    </source>
</evidence>
<accession>A0ABD5Q4I8</accession>
<sequence length="121" mass="13448">MTGSDWELYTEENVLVAKFPEGMPADEEEFAKVNERFEELAARDGVTSHISFVQMDDALHEGVYEKAAEAARVGKTYGITKWAMVSEGIKKMAVASSIKEIDGVETTTTSSFDDAMEWARE</sequence>
<dbReference type="AlphaFoldDB" id="A0ABD5Q4I8"/>
<organism evidence="1 2">
    <name type="scientific">Halorussus aquaticus</name>
    <dbReference type="NCBI Taxonomy" id="2953748"/>
    <lineage>
        <taxon>Archaea</taxon>
        <taxon>Methanobacteriati</taxon>
        <taxon>Methanobacteriota</taxon>
        <taxon>Stenosarchaea group</taxon>
        <taxon>Halobacteria</taxon>
        <taxon>Halobacteriales</taxon>
        <taxon>Haladaptataceae</taxon>
        <taxon>Halorussus</taxon>
    </lineage>
</organism>
<comment type="caution">
    <text evidence="1">The sequence shown here is derived from an EMBL/GenBank/DDBJ whole genome shotgun (WGS) entry which is preliminary data.</text>
</comment>